<dbReference type="InterPro" id="IPR049712">
    <property type="entry name" value="Poly_export"/>
</dbReference>
<evidence type="ECO:0000256" key="6">
    <source>
        <dbReference type="ARBA" id="ARBA00022692"/>
    </source>
</evidence>
<keyword evidence="4" id="KW-1134">Transmembrane beta strand</keyword>
<gene>
    <name evidence="19" type="ORF">NJ959_07740</name>
</gene>
<keyword evidence="9" id="KW-0406">Ion transport</keyword>
<proteinExistence type="inferred from homology"/>
<evidence type="ECO:0000256" key="3">
    <source>
        <dbReference type="ARBA" id="ARBA00022448"/>
    </source>
</evidence>
<feature type="domain" description="SLBB" evidence="18">
    <location>
        <begin position="315"/>
        <end position="380"/>
    </location>
</feature>
<feature type="domain" description="Polysaccharide export protein N-terminal" evidence="16">
    <location>
        <begin position="90"/>
        <end position="162"/>
    </location>
</feature>
<keyword evidence="7 15" id="KW-0732">Signal</keyword>
<feature type="signal peptide" evidence="15">
    <location>
        <begin position="1"/>
        <end position="33"/>
    </location>
</feature>
<keyword evidence="12" id="KW-0564">Palmitate</keyword>
<dbReference type="Pfam" id="PF10531">
    <property type="entry name" value="SLBB"/>
    <property type="match status" value="2"/>
</dbReference>
<keyword evidence="8" id="KW-0625">Polysaccharide transport</keyword>
<dbReference type="PANTHER" id="PTHR33619:SF3">
    <property type="entry name" value="POLYSACCHARIDE EXPORT PROTEIN GFCE-RELATED"/>
    <property type="match status" value="1"/>
</dbReference>
<accession>A0AAE3GPI8</accession>
<dbReference type="Pfam" id="PF02563">
    <property type="entry name" value="Poly_export"/>
    <property type="match status" value="1"/>
</dbReference>
<dbReference type="Pfam" id="PF22461">
    <property type="entry name" value="SLBB_2"/>
    <property type="match status" value="1"/>
</dbReference>
<evidence type="ECO:0000256" key="7">
    <source>
        <dbReference type="ARBA" id="ARBA00022729"/>
    </source>
</evidence>
<dbReference type="EMBL" id="JAMZMM010000051">
    <property type="protein sequence ID" value="MCP2728366.1"/>
    <property type="molecule type" value="Genomic_DNA"/>
</dbReference>
<keyword evidence="6" id="KW-0812">Transmembrane</keyword>
<feature type="domain" description="Soluble ligand binding" evidence="17">
    <location>
        <begin position="406"/>
        <end position="458"/>
    </location>
</feature>
<evidence type="ECO:0000259" key="18">
    <source>
        <dbReference type="Pfam" id="PF22461"/>
    </source>
</evidence>
<sequence>MISNILRKHFNQPLVGLTILAAIAAAGATPVKAQLPTFSPPPPKEIDNTPIILPPPPLIQPPAATGVRTVPINSPTIATAQCNRNNRPLTEAYTLGSGDQVRLDLFDVPEYSGQYQVLVDGTLNLPVIGSLSVAGLTPSTASELISGRYARYVRRPLVTLSLIKARPLKIAVGGEVNRPGAYSISLTDGQQFPTITDAIKIAGGITRAADVRSVQIRRVDNRRGCTADLWNLLQNSNLGEDISLRDGDEILIPTTIGIDPLESRQLSTASFAPSTVEPIKVAIVGEVVRPGPYSVSAATASATNADRTSGGSNSREPATITQAIQVAGGITQLADIRRVQVQRTTREGTRQVIEVNLWNLLQEGDLSQDVILQEGDTITVPTAVAISAPEATELASASFSAAIISVNVVGEVKKPGVVQIPANSPLNQALLVAGGFDPRRAKKNVVELIRLNPNGTVEKREVEVDFTAAVNDQTNPPLRPNDVIVVNRSGLTSFTDTLNNVVSPIGGLFTLFRFFGL</sequence>
<evidence type="ECO:0000313" key="19">
    <source>
        <dbReference type="EMBL" id="MCP2728366.1"/>
    </source>
</evidence>
<evidence type="ECO:0000256" key="13">
    <source>
        <dbReference type="ARBA" id="ARBA00023237"/>
    </source>
</evidence>
<dbReference type="InterPro" id="IPR019554">
    <property type="entry name" value="Soluble_ligand-bd"/>
</dbReference>
<evidence type="ECO:0000256" key="11">
    <source>
        <dbReference type="ARBA" id="ARBA00023136"/>
    </source>
</evidence>
<evidence type="ECO:0000256" key="10">
    <source>
        <dbReference type="ARBA" id="ARBA00023114"/>
    </source>
</evidence>
<evidence type="ECO:0000259" key="17">
    <source>
        <dbReference type="Pfam" id="PF10531"/>
    </source>
</evidence>
<evidence type="ECO:0000256" key="12">
    <source>
        <dbReference type="ARBA" id="ARBA00023139"/>
    </source>
</evidence>
<keyword evidence="13" id="KW-0998">Cell outer membrane</keyword>
<dbReference type="Gene3D" id="3.30.1950.10">
    <property type="entry name" value="wza like domain"/>
    <property type="match status" value="1"/>
</dbReference>
<keyword evidence="3" id="KW-0813">Transport</keyword>
<dbReference type="Proteomes" id="UP001204953">
    <property type="component" value="Unassembled WGS sequence"/>
</dbReference>
<comment type="subcellular location">
    <subcellularLocation>
        <location evidence="1">Cell outer membrane</location>
        <topology evidence="1">Multi-pass membrane protein</topology>
    </subcellularLocation>
</comment>
<dbReference type="InterPro" id="IPR054765">
    <property type="entry name" value="SLBB_dom"/>
</dbReference>
<evidence type="ECO:0000256" key="14">
    <source>
        <dbReference type="ARBA" id="ARBA00023288"/>
    </source>
</evidence>
<organism evidence="19 20">
    <name type="scientific">Limnofasciculus baicalensis BBK-W-15</name>
    <dbReference type="NCBI Taxonomy" id="2699891"/>
    <lineage>
        <taxon>Bacteria</taxon>
        <taxon>Bacillati</taxon>
        <taxon>Cyanobacteriota</taxon>
        <taxon>Cyanophyceae</taxon>
        <taxon>Coleofasciculales</taxon>
        <taxon>Coleofasciculaceae</taxon>
        <taxon>Limnofasciculus</taxon>
        <taxon>Limnofasciculus baicalensis</taxon>
    </lineage>
</organism>
<name>A0AAE3GPI8_9CYAN</name>
<dbReference type="GO" id="GO:0015159">
    <property type="term" value="F:polysaccharide transmembrane transporter activity"/>
    <property type="evidence" value="ECO:0007669"/>
    <property type="project" value="InterPro"/>
</dbReference>
<evidence type="ECO:0000256" key="5">
    <source>
        <dbReference type="ARBA" id="ARBA00022597"/>
    </source>
</evidence>
<protein>
    <submittedName>
        <fullName evidence="19">SLBB domain-containing protein</fullName>
    </submittedName>
</protein>
<keyword evidence="11" id="KW-0472">Membrane</keyword>
<dbReference type="GO" id="GO:0009279">
    <property type="term" value="C:cell outer membrane"/>
    <property type="evidence" value="ECO:0007669"/>
    <property type="project" value="UniProtKB-SubCell"/>
</dbReference>
<evidence type="ECO:0000256" key="8">
    <source>
        <dbReference type="ARBA" id="ARBA00023047"/>
    </source>
</evidence>
<comment type="similarity">
    <text evidence="2">Belongs to the BexD/CtrA/VexA family.</text>
</comment>
<dbReference type="InterPro" id="IPR003715">
    <property type="entry name" value="Poly_export_N"/>
</dbReference>
<keyword evidence="5" id="KW-0762">Sugar transport</keyword>
<keyword evidence="10" id="KW-0626">Porin</keyword>
<dbReference type="GO" id="GO:0006811">
    <property type="term" value="P:monoatomic ion transport"/>
    <property type="evidence" value="ECO:0007669"/>
    <property type="project" value="UniProtKB-KW"/>
</dbReference>
<evidence type="ECO:0000259" key="16">
    <source>
        <dbReference type="Pfam" id="PF02563"/>
    </source>
</evidence>
<dbReference type="GO" id="GO:0046930">
    <property type="term" value="C:pore complex"/>
    <property type="evidence" value="ECO:0007669"/>
    <property type="project" value="UniProtKB-KW"/>
</dbReference>
<evidence type="ECO:0000256" key="4">
    <source>
        <dbReference type="ARBA" id="ARBA00022452"/>
    </source>
</evidence>
<dbReference type="PANTHER" id="PTHR33619">
    <property type="entry name" value="POLYSACCHARIDE EXPORT PROTEIN GFCE-RELATED"/>
    <property type="match status" value="1"/>
</dbReference>
<dbReference type="GO" id="GO:0015288">
    <property type="term" value="F:porin activity"/>
    <property type="evidence" value="ECO:0007669"/>
    <property type="project" value="UniProtKB-KW"/>
</dbReference>
<keyword evidence="14" id="KW-0449">Lipoprotein</keyword>
<evidence type="ECO:0000256" key="15">
    <source>
        <dbReference type="SAM" id="SignalP"/>
    </source>
</evidence>
<evidence type="ECO:0000256" key="2">
    <source>
        <dbReference type="ARBA" id="ARBA00009450"/>
    </source>
</evidence>
<reference evidence="19" key="1">
    <citation type="submission" date="2022-06" db="EMBL/GenBank/DDBJ databases">
        <title>New cyanobacteria of genus Symplocastrum in benthos of Lake Baikal.</title>
        <authorList>
            <person name="Sorokovikova E."/>
            <person name="Tikhonova I."/>
            <person name="Krasnopeev A."/>
            <person name="Evseev P."/>
            <person name="Gladkikh A."/>
            <person name="Belykh O."/>
        </authorList>
    </citation>
    <scope>NUCLEOTIDE SEQUENCE</scope>
    <source>
        <strain evidence="19">BBK-W-15</strain>
    </source>
</reference>
<evidence type="ECO:0000256" key="1">
    <source>
        <dbReference type="ARBA" id="ARBA00004571"/>
    </source>
</evidence>
<comment type="caution">
    <text evidence="19">The sequence shown here is derived from an EMBL/GenBank/DDBJ whole genome shotgun (WGS) entry which is preliminary data.</text>
</comment>
<keyword evidence="20" id="KW-1185">Reference proteome</keyword>
<dbReference type="Gene3D" id="3.10.560.10">
    <property type="entry name" value="Outer membrane lipoprotein wza domain like"/>
    <property type="match status" value="3"/>
</dbReference>
<feature type="chain" id="PRO_5042211572" evidence="15">
    <location>
        <begin position="34"/>
        <end position="517"/>
    </location>
</feature>
<dbReference type="AlphaFoldDB" id="A0AAE3GPI8"/>
<evidence type="ECO:0000313" key="20">
    <source>
        <dbReference type="Proteomes" id="UP001204953"/>
    </source>
</evidence>
<feature type="domain" description="Soluble ligand binding" evidence="17">
    <location>
        <begin position="170"/>
        <end position="219"/>
    </location>
</feature>
<evidence type="ECO:0000256" key="9">
    <source>
        <dbReference type="ARBA" id="ARBA00023065"/>
    </source>
</evidence>